<dbReference type="Gene3D" id="2.180.10.10">
    <property type="entry name" value="RHS repeat-associated core"/>
    <property type="match status" value="1"/>
</dbReference>
<gene>
    <name evidence="2" type="ORF">ACFSKX_01160</name>
</gene>
<dbReference type="PANTHER" id="PTHR32305">
    <property type="match status" value="1"/>
</dbReference>
<comment type="caution">
    <text evidence="2">The sequence shown here is derived from an EMBL/GenBank/DDBJ whole genome shotgun (WGS) entry which is preliminary data.</text>
</comment>
<reference evidence="3" key="1">
    <citation type="journal article" date="2019" name="Int. J. Syst. Evol. Microbiol.">
        <title>The Global Catalogue of Microorganisms (GCM) 10K type strain sequencing project: providing services to taxonomists for standard genome sequencing and annotation.</title>
        <authorList>
            <consortium name="The Broad Institute Genomics Platform"/>
            <consortium name="The Broad Institute Genome Sequencing Center for Infectious Disease"/>
            <person name="Wu L."/>
            <person name="Ma J."/>
        </authorList>
    </citation>
    <scope>NUCLEOTIDE SEQUENCE [LARGE SCALE GENOMIC DNA]</scope>
    <source>
        <strain evidence="3">KCTC 12848</strain>
    </source>
</reference>
<organism evidence="2 3">
    <name type="scientific">Microbulbifer halophilus</name>
    <dbReference type="NCBI Taxonomy" id="453963"/>
    <lineage>
        <taxon>Bacteria</taxon>
        <taxon>Pseudomonadati</taxon>
        <taxon>Pseudomonadota</taxon>
        <taxon>Gammaproteobacteria</taxon>
        <taxon>Cellvibrionales</taxon>
        <taxon>Microbulbiferaceae</taxon>
        <taxon>Microbulbifer</taxon>
    </lineage>
</organism>
<evidence type="ECO:0000313" key="3">
    <source>
        <dbReference type="Proteomes" id="UP001597425"/>
    </source>
</evidence>
<dbReference type="InterPro" id="IPR022385">
    <property type="entry name" value="Rhs_assc_core"/>
</dbReference>
<keyword evidence="3" id="KW-1185">Reference proteome</keyword>
<dbReference type="Proteomes" id="UP001597425">
    <property type="component" value="Unassembled WGS sequence"/>
</dbReference>
<accession>A0ABW5E6C8</accession>
<sequence length="440" mass="49144">MSDVTIGGTAHSLHYDKNGAITHYDAASGDDKWITWNARQLPAEITVGASKTSQTPTARDRFRYGPNGQRFYRETSWMEGGELKTEKAFIIGSYEDQYPAEDPDFQRIEKTRIDSNIMHIAATDHAGTTANQLEYLHRDHLGSIEKITDEAGSLLVGAANDFAFDPYGSRRKADWSGELDELGLEELLNGQGLSTKRGFTGHEHLDRTGLIHMNGRIYDPTLGRFLSPDPFVQAPTYSQSWNRYSYVVNNPLSLTDPTGYVYNIPTCRTDWSFVGGMLHGSQTCTNHYYEDGTDRDGGGDRDSSENWCPSPALDPFCMGSTPESRERKKQREEKKARDTEKAKEQAGMVEIDHDLVLKVAVENLRDTLVVFVIGSGTDKMYHGTFAKMTAGAAIGVLISNVIAVDREVERQLNELYTPQERQEHRDEAMLLILEGGGGRE</sequence>
<evidence type="ECO:0000313" key="2">
    <source>
        <dbReference type="EMBL" id="MFD2309011.1"/>
    </source>
</evidence>
<dbReference type="EMBL" id="JBHUJD010000001">
    <property type="protein sequence ID" value="MFD2309011.1"/>
    <property type="molecule type" value="Genomic_DNA"/>
</dbReference>
<dbReference type="PANTHER" id="PTHR32305:SF15">
    <property type="entry name" value="PROTEIN RHSA-RELATED"/>
    <property type="match status" value="1"/>
</dbReference>
<dbReference type="NCBIfam" id="TIGR03696">
    <property type="entry name" value="Rhs_assc_core"/>
    <property type="match status" value="1"/>
</dbReference>
<dbReference type="RefSeq" id="WP_377535380.1">
    <property type="nucleotide sequence ID" value="NZ_JBHSIG010000001.1"/>
</dbReference>
<feature type="compositionally biased region" description="Basic and acidic residues" evidence="1">
    <location>
        <begin position="295"/>
        <end position="304"/>
    </location>
</feature>
<proteinExistence type="predicted"/>
<name>A0ABW5E6C8_9GAMM</name>
<feature type="region of interest" description="Disordered" evidence="1">
    <location>
        <begin position="295"/>
        <end position="345"/>
    </location>
</feature>
<evidence type="ECO:0000256" key="1">
    <source>
        <dbReference type="SAM" id="MobiDB-lite"/>
    </source>
</evidence>
<protein>
    <submittedName>
        <fullName evidence="2">RHS repeat domain-containing protein</fullName>
    </submittedName>
</protein>
<dbReference type="InterPro" id="IPR050708">
    <property type="entry name" value="T6SS_VgrG/RHS"/>
</dbReference>
<feature type="compositionally biased region" description="Basic and acidic residues" evidence="1">
    <location>
        <begin position="323"/>
        <end position="345"/>
    </location>
</feature>